<dbReference type="Gene3D" id="3.50.50.60">
    <property type="entry name" value="FAD/NAD(P)-binding domain"/>
    <property type="match status" value="1"/>
</dbReference>
<dbReference type="EMBL" id="CYHE01000001">
    <property type="protein sequence ID" value="CUA92375.1"/>
    <property type="molecule type" value="Genomic_DNA"/>
</dbReference>
<dbReference type="Pfam" id="PF00890">
    <property type="entry name" value="FAD_binding_2"/>
    <property type="match status" value="1"/>
</dbReference>
<accession>A0A0K6HN83</accession>
<dbReference type="SUPFAM" id="SSF51905">
    <property type="entry name" value="FAD/NAD(P)-binding domain"/>
    <property type="match status" value="1"/>
</dbReference>
<sequence length="475" mass="49168">MKNAGNPKTVFGEPPRIDIETGVLIIGAGACGLTAALHAAGTGAEVIVVERDASPSGSTSMSSGFVPAPATRYQQAIGVSDDTPERFEADIQAKTKHRALPHLASLASRNIGPAVEWLGKHAGIEWIVLEGFLYPGHSRHRMHAVKEKTGAALIAGLLSATQARDIPLVTDAWCSTLYAGTDGRILAAAIQRPDGAEEIIAAKSIVLACNGYGGSREAIARHIPEMAGGLYYGHEGNTGDAIAWGEQLGAQLAHLGAYQGHGSLAHPHGILISWALMMEGGLQVNLEGRRFSNENEGYSEQAVHVLAQPQGVAWNIYDERIHQFALGFPDYCEAVAAKAIHSAPDAASLAAATGLPETQLVETLAQAARLAAGGAGITDEFGRDFTVKPALTPPYHAVKVTGALFHTQGGLVIGGDARVLRADGTALPNLFAGGGAACGVSGPDVSGYLSGNGLLTAIAFGWIAGREAARQALQG</sequence>
<dbReference type="AlphaFoldDB" id="A0A0K6HN83"/>
<evidence type="ECO:0000256" key="3">
    <source>
        <dbReference type="ARBA" id="ARBA00022827"/>
    </source>
</evidence>
<proteinExistence type="predicted"/>
<dbReference type="InterPro" id="IPR036188">
    <property type="entry name" value="FAD/NAD-bd_sf"/>
</dbReference>
<keyword evidence="2" id="KW-0285">Flavoprotein</keyword>
<evidence type="ECO:0000313" key="6">
    <source>
        <dbReference type="EMBL" id="CUA92375.1"/>
    </source>
</evidence>
<gene>
    <name evidence="6" type="ORF">Ga0061067_101498</name>
</gene>
<keyword evidence="3" id="KW-0274">FAD</keyword>
<dbReference type="Gene3D" id="3.90.700.10">
    <property type="entry name" value="Succinate dehydrogenase/fumarate reductase flavoprotein, catalytic domain"/>
    <property type="match status" value="1"/>
</dbReference>
<keyword evidence="7" id="KW-1185">Reference proteome</keyword>
<reference evidence="7" key="1">
    <citation type="submission" date="2015-08" db="EMBL/GenBank/DDBJ databases">
        <authorList>
            <person name="Varghese N."/>
        </authorList>
    </citation>
    <scope>NUCLEOTIDE SEQUENCE [LARGE SCALE GENOMIC DNA]</scope>
    <source>
        <strain evidence="7">DSM 23407</strain>
    </source>
</reference>
<dbReference type="InterPro" id="IPR050315">
    <property type="entry name" value="FAD-oxidoreductase_2"/>
</dbReference>
<dbReference type="Proteomes" id="UP000183900">
    <property type="component" value="Unassembled WGS sequence"/>
</dbReference>
<dbReference type="InterPro" id="IPR003953">
    <property type="entry name" value="FAD-dep_OxRdtase_2_FAD-bd"/>
</dbReference>
<protein>
    <submittedName>
        <fullName evidence="6">Succinate dehydrogenase/fumarate reductase, flavoprotein subunit</fullName>
    </submittedName>
</protein>
<dbReference type="PROSITE" id="PS51257">
    <property type="entry name" value="PROKAR_LIPOPROTEIN"/>
    <property type="match status" value="1"/>
</dbReference>
<dbReference type="SUPFAM" id="SSF56425">
    <property type="entry name" value="Succinate dehydrogenase/fumarate reductase flavoprotein, catalytic domain"/>
    <property type="match status" value="1"/>
</dbReference>
<evidence type="ECO:0000256" key="2">
    <source>
        <dbReference type="ARBA" id="ARBA00022630"/>
    </source>
</evidence>
<dbReference type="PANTHER" id="PTHR43400:SF10">
    <property type="entry name" value="3-OXOSTEROID 1-DEHYDROGENASE"/>
    <property type="match status" value="1"/>
</dbReference>
<evidence type="ECO:0000256" key="1">
    <source>
        <dbReference type="ARBA" id="ARBA00001974"/>
    </source>
</evidence>
<comment type="cofactor">
    <cofactor evidence="1">
        <name>FAD</name>
        <dbReference type="ChEBI" id="CHEBI:57692"/>
    </cofactor>
</comment>
<dbReference type="GO" id="GO:0016491">
    <property type="term" value="F:oxidoreductase activity"/>
    <property type="evidence" value="ECO:0007669"/>
    <property type="project" value="UniProtKB-KW"/>
</dbReference>
<organism evidence="6 7">
    <name type="scientific">Pannonibacter indicus</name>
    <dbReference type="NCBI Taxonomy" id="466044"/>
    <lineage>
        <taxon>Bacteria</taxon>
        <taxon>Pseudomonadati</taxon>
        <taxon>Pseudomonadota</taxon>
        <taxon>Alphaproteobacteria</taxon>
        <taxon>Hyphomicrobiales</taxon>
        <taxon>Stappiaceae</taxon>
        <taxon>Pannonibacter</taxon>
    </lineage>
</organism>
<dbReference type="OrthoDB" id="3178130at2"/>
<dbReference type="PRINTS" id="PR00411">
    <property type="entry name" value="PNDRDTASEI"/>
</dbReference>
<dbReference type="RefSeq" id="WP_082439948.1">
    <property type="nucleotide sequence ID" value="NZ_CYHE01000001.1"/>
</dbReference>
<name>A0A0K6HN83_9HYPH</name>
<dbReference type="PANTHER" id="PTHR43400">
    <property type="entry name" value="FUMARATE REDUCTASE"/>
    <property type="match status" value="1"/>
</dbReference>
<evidence type="ECO:0000256" key="4">
    <source>
        <dbReference type="ARBA" id="ARBA00023002"/>
    </source>
</evidence>
<keyword evidence="4" id="KW-0560">Oxidoreductase</keyword>
<dbReference type="InterPro" id="IPR027477">
    <property type="entry name" value="Succ_DH/fumarate_Rdtase_cat_sf"/>
</dbReference>
<evidence type="ECO:0000313" key="7">
    <source>
        <dbReference type="Proteomes" id="UP000183900"/>
    </source>
</evidence>
<dbReference type="PRINTS" id="PR00368">
    <property type="entry name" value="FADPNR"/>
</dbReference>
<feature type="domain" description="FAD-dependent oxidoreductase 2 FAD-binding" evidence="5">
    <location>
        <begin position="23"/>
        <end position="441"/>
    </location>
</feature>
<dbReference type="GO" id="GO:0008202">
    <property type="term" value="P:steroid metabolic process"/>
    <property type="evidence" value="ECO:0007669"/>
    <property type="project" value="UniProtKB-ARBA"/>
</dbReference>
<evidence type="ECO:0000259" key="5">
    <source>
        <dbReference type="Pfam" id="PF00890"/>
    </source>
</evidence>